<dbReference type="InterPro" id="IPR013766">
    <property type="entry name" value="Thioredoxin_domain"/>
</dbReference>
<organism evidence="8 9">
    <name type="scientific">Cohnella endophytica</name>
    <dbReference type="NCBI Taxonomy" id="2419778"/>
    <lineage>
        <taxon>Bacteria</taxon>
        <taxon>Bacillati</taxon>
        <taxon>Bacillota</taxon>
        <taxon>Bacilli</taxon>
        <taxon>Bacillales</taxon>
        <taxon>Paenibacillaceae</taxon>
        <taxon>Cohnella</taxon>
    </lineage>
</organism>
<feature type="compositionally biased region" description="Basic residues" evidence="6">
    <location>
        <begin position="11"/>
        <end position="27"/>
    </location>
</feature>
<dbReference type="AlphaFoldDB" id="A0A494Y7P1"/>
<dbReference type="InterPro" id="IPR012336">
    <property type="entry name" value="Thioredoxin-like_fold"/>
</dbReference>
<name>A0A494Y7P1_9BACL</name>
<dbReference type="Pfam" id="PF13462">
    <property type="entry name" value="Thioredoxin_4"/>
    <property type="match status" value="1"/>
</dbReference>
<dbReference type="SUPFAM" id="SSF52833">
    <property type="entry name" value="Thioredoxin-like"/>
    <property type="match status" value="1"/>
</dbReference>
<dbReference type="PANTHER" id="PTHR13887">
    <property type="entry name" value="GLUTATHIONE S-TRANSFERASE KAPPA"/>
    <property type="match status" value="1"/>
</dbReference>
<keyword evidence="3" id="KW-0560">Oxidoreductase</keyword>
<feature type="region of interest" description="Disordered" evidence="6">
    <location>
        <begin position="1"/>
        <end position="33"/>
    </location>
</feature>
<dbReference type="GO" id="GO:0016491">
    <property type="term" value="F:oxidoreductase activity"/>
    <property type="evidence" value="ECO:0007669"/>
    <property type="project" value="UniProtKB-KW"/>
</dbReference>
<keyword evidence="5" id="KW-0676">Redox-active center</keyword>
<dbReference type="Gene3D" id="3.40.30.10">
    <property type="entry name" value="Glutaredoxin"/>
    <property type="match status" value="1"/>
</dbReference>
<dbReference type="InterPro" id="IPR036249">
    <property type="entry name" value="Thioredoxin-like_sf"/>
</dbReference>
<dbReference type="PROSITE" id="PS51352">
    <property type="entry name" value="THIOREDOXIN_2"/>
    <property type="match status" value="1"/>
</dbReference>
<evidence type="ECO:0000256" key="3">
    <source>
        <dbReference type="ARBA" id="ARBA00023002"/>
    </source>
</evidence>
<sequence length="250" mass="28202">MRRREMMSGKPKPKTQRARNARPRRSTQAKNKNSAKSLVLYTTALVVLFLAIFMINRAMNDHQDAKRYDDPPSIVNQPVIGSEQAKVTLIEFGDYKCPSCKQWSERIYPQLKAQYIDSGQAKLAFINTLFHGEESRLGALAGEAVLAQNKEAFWEFNEAMFAAQPDYESAWLTEQKIKEVADSLPTRIDAQKLMDDVANGTTSSQVDLDTSLVNKYRINQTPTLIINGTVVKNPFDINEIKSIIDQNLGD</sequence>
<evidence type="ECO:0000256" key="1">
    <source>
        <dbReference type="ARBA" id="ARBA00005791"/>
    </source>
</evidence>
<reference evidence="8 9" key="1">
    <citation type="submission" date="2018-10" db="EMBL/GenBank/DDBJ databases">
        <title>Cohnella sp. M2MS4P-1, whole genome shotgun sequence.</title>
        <authorList>
            <person name="Tuo L."/>
        </authorList>
    </citation>
    <scope>NUCLEOTIDE SEQUENCE [LARGE SCALE GENOMIC DNA]</scope>
    <source>
        <strain evidence="8 9">M2MS4P-1</strain>
    </source>
</reference>
<evidence type="ECO:0000256" key="5">
    <source>
        <dbReference type="ARBA" id="ARBA00023284"/>
    </source>
</evidence>
<protein>
    <submittedName>
        <fullName evidence="8">DsbA family protein</fullName>
    </submittedName>
</protein>
<evidence type="ECO:0000313" key="8">
    <source>
        <dbReference type="EMBL" id="RKP58103.1"/>
    </source>
</evidence>
<evidence type="ECO:0000256" key="2">
    <source>
        <dbReference type="ARBA" id="ARBA00022729"/>
    </source>
</evidence>
<accession>A0A494Y7P1</accession>
<dbReference type="PANTHER" id="PTHR13887:SF14">
    <property type="entry name" value="DISULFIDE BOND FORMATION PROTEIN D"/>
    <property type="match status" value="1"/>
</dbReference>
<keyword evidence="2" id="KW-0732">Signal</keyword>
<dbReference type="EMBL" id="RBZM01000001">
    <property type="protein sequence ID" value="RKP58103.1"/>
    <property type="molecule type" value="Genomic_DNA"/>
</dbReference>
<gene>
    <name evidence="8" type="ORF">D7Z26_00945</name>
</gene>
<evidence type="ECO:0000313" key="9">
    <source>
        <dbReference type="Proteomes" id="UP000282076"/>
    </source>
</evidence>
<dbReference type="Proteomes" id="UP000282076">
    <property type="component" value="Unassembled WGS sequence"/>
</dbReference>
<proteinExistence type="inferred from homology"/>
<comment type="similarity">
    <text evidence="1">Belongs to the thioredoxin family. DsbA subfamily.</text>
</comment>
<evidence type="ECO:0000259" key="7">
    <source>
        <dbReference type="PROSITE" id="PS51352"/>
    </source>
</evidence>
<keyword evidence="4" id="KW-1015">Disulfide bond</keyword>
<evidence type="ECO:0000256" key="6">
    <source>
        <dbReference type="SAM" id="MobiDB-lite"/>
    </source>
</evidence>
<evidence type="ECO:0000256" key="4">
    <source>
        <dbReference type="ARBA" id="ARBA00023157"/>
    </source>
</evidence>
<keyword evidence="9" id="KW-1185">Reference proteome</keyword>
<comment type="caution">
    <text evidence="8">The sequence shown here is derived from an EMBL/GenBank/DDBJ whole genome shotgun (WGS) entry which is preliminary data.</text>
</comment>
<feature type="domain" description="Thioredoxin" evidence="7">
    <location>
        <begin position="48"/>
        <end position="249"/>
    </location>
</feature>